<dbReference type="InterPro" id="IPR010998">
    <property type="entry name" value="Integrase_recombinase_N"/>
</dbReference>
<comment type="similarity">
    <text evidence="1">Belongs to the 'phage' integrase family.</text>
</comment>
<dbReference type="AlphaFoldDB" id="U2GRR1"/>
<evidence type="ECO:0000256" key="1">
    <source>
        <dbReference type="ARBA" id="ARBA00008857"/>
    </source>
</evidence>
<dbReference type="GO" id="GO:0015074">
    <property type="term" value="P:DNA integration"/>
    <property type="evidence" value="ECO:0007669"/>
    <property type="project" value="UniProtKB-KW"/>
</dbReference>
<protein>
    <submittedName>
        <fullName evidence="8">Integrase-recombinase protein XERCD family</fullName>
    </submittedName>
</protein>
<evidence type="ECO:0000313" key="8">
    <source>
        <dbReference type="EMBL" id="ERJ28668.1"/>
    </source>
</evidence>
<dbReference type="InterPro" id="IPR044068">
    <property type="entry name" value="CB"/>
</dbReference>
<dbReference type="GO" id="GO:0003677">
    <property type="term" value="F:DNA binding"/>
    <property type="evidence" value="ECO:0007669"/>
    <property type="project" value="UniProtKB-UniRule"/>
</dbReference>
<dbReference type="InterPro" id="IPR025269">
    <property type="entry name" value="SAM-like_dom"/>
</dbReference>
<name>U2GRR1_9BACT</name>
<accession>U2GRR1</accession>
<organism evidence="8 9">
    <name type="scientific">Campylobacter concisus UNSWCS</name>
    <dbReference type="NCBI Taxonomy" id="1242968"/>
    <lineage>
        <taxon>Bacteria</taxon>
        <taxon>Pseudomonadati</taxon>
        <taxon>Campylobacterota</taxon>
        <taxon>Epsilonproteobacteria</taxon>
        <taxon>Campylobacterales</taxon>
        <taxon>Campylobacteraceae</taxon>
        <taxon>Campylobacter</taxon>
    </lineage>
</organism>
<evidence type="ECO:0000256" key="2">
    <source>
        <dbReference type="ARBA" id="ARBA00022908"/>
    </source>
</evidence>
<dbReference type="PATRIC" id="fig|1242968.3.peg.1219"/>
<evidence type="ECO:0000313" key="9">
    <source>
        <dbReference type="Proteomes" id="UP000016620"/>
    </source>
</evidence>
<dbReference type="PROSITE" id="PS51898">
    <property type="entry name" value="TYR_RECOMBINASE"/>
    <property type="match status" value="1"/>
</dbReference>
<dbReference type="PROSITE" id="PS51900">
    <property type="entry name" value="CB"/>
    <property type="match status" value="1"/>
</dbReference>
<dbReference type="Pfam" id="PF00589">
    <property type="entry name" value="Phage_integrase"/>
    <property type="match status" value="1"/>
</dbReference>
<sequence length="342" mass="40429">MKNNEKLDFADEMANYRDSFISYNKIADKSINTINTYRNCLDGFVEFCYENNDVISFNNLNQKHITDYFIWLDDLYRKKQHKKIANRAKSVSSSTKISYLTILKIFFKYITNNNDKLIDLEKILDGYKIAKKKVNKFENFMKEGERDKILDYIENKLVKKPEYRYIKNYRNSLLIKLMLKSGLRISEALNLKFCDFQESDDGEFYDINILAKGGEYQTAYIPKSHIEDDFERLSGIYPPESYIFTNKNGDKPISRQCVYTLLERIYRKCGIVNKRGCHILRHSFAMNMVEKNTNLGVIQKALRHKKIQTTMIYADATGDMVKKEMRRIEHTKQTIHDVNQTK</sequence>
<keyword evidence="4" id="KW-0233">DNA recombination</keyword>
<dbReference type="PANTHER" id="PTHR30349:SF41">
    <property type="entry name" value="INTEGRASE_RECOMBINASE PROTEIN MJ0367-RELATED"/>
    <property type="match status" value="1"/>
</dbReference>
<dbReference type="PANTHER" id="PTHR30349">
    <property type="entry name" value="PHAGE INTEGRASE-RELATED"/>
    <property type="match status" value="1"/>
</dbReference>
<evidence type="ECO:0000259" key="7">
    <source>
        <dbReference type="PROSITE" id="PS51900"/>
    </source>
</evidence>
<feature type="domain" description="Tyr recombinase" evidence="6">
    <location>
        <begin position="136"/>
        <end position="326"/>
    </location>
</feature>
<dbReference type="InterPro" id="IPR050090">
    <property type="entry name" value="Tyrosine_recombinase_XerCD"/>
</dbReference>
<dbReference type="InterPro" id="IPR002104">
    <property type="entry name" value="Integrase_catalytic"/>
</dbReference>
<evidence type="ECO:0000256" key="5">
    <source>
        <dbReference type="PROSITE-ProRule" id="PRU01248"/>
    </source>
</evidence>
<dbReference type="Pfam" id="PF13102">
    <property type="entry name" value="Phage_int_SAM_5"/>
    <property type="match status" value="1"/>
</dbReference>
<dbReference type="EMBL" id="ANNG01000021">
    <property type="protein sequence ID" value="ERJ28668.1"/>
    <property type="molecule type" value="Genomic_DNA"/>
</dbReference>
<feature type="domain" description="Core-binding (CB)" evidence="7">
    <location>
        <begin position="11"/>
        <end position="111"/>
    </location>
</feature>
<dbReference type="GO" id="GO:0006310">
    <property type="term" value="P:DNA recombination"/>
    <property type="evidence" value="ECO:0007669"/>
    <property type="project" value="UniProtKB-KW"/>
</dbReference>
<dbReference type="RefSeq" id="WP_021087731.1">
    <property type="nucleotide sequence ID" value="NZ_ANNG01000021.1"/>
</dbReference>
<dbReference type="SUPFAM" id="SSF56349">
    <property type="entry name" value="DNA breaking-rejoining enzymes"/>
    <property type="match status" value="1"/>
</dbReference>
<gene>
    <name evidence="8" type="ORF">UNSWCS_942</name>
</gene>
<reference evidence="8 9" key="1">
    <citation type="journal article" date="2013" name="BMC Genomics">
        <title>Comparative genomics of Campylobacter concisus isolates reveals genetic diversity and provides insights into disease association.</title>
        <authorList>
            <person name="Deshpande N.P."/>
            <person name="Kaakoush N.O."/>
            <person name="Wilkins M.R."/>
            <person name="Mitchell H.M."/>
        </authorList>
    </citation>
    <scope>NUCLEOTIDE SEQUENCE [LARGE SCALE GENOMIC DNA]</scope>
    <source>
        <strain evidence="8 9">UNSWCS</strain>
    </source>
</reference>
<evidence type="ECO:0000259" key="6">
    <source>
        <dbReference type="PROSITE" id="PS51898"/>
    </source>
</evidence>
<keyword evidence="3 5" id="KW-0238">DNA-binding</keyword>
<dbReference type="Gene3D" id="1.10.150.130">
    <property type="match status" value="1"/>
</dbReference>
<keyword evidence="2" id="KW-0229">DNA integration</keyword>
<evidence type="ECO:0000256" key="3">
    <source>
        <dbReference type="ARBA" id="ARBA00023125"/>
    </source>
</evidence>
<dbReference type="InterPro" id="IPR011010">
    <property type="entry name" value="DNA_brk_join_enz"/>
</dbReference>
<dbReference type="InterPro" id="IPR013762">
    <property type="entry name" value="Integrase-like_cat_sf"/>
</dbReference>
<evidence type="ECO:0000256" key="4">
    <source>
        <dbReference type="ARBA" id="ARBA00023172"/>
    </source>
</evidence>
<proteinExistence type="inferred from homology"/>
<dbReference type="Proteomes" id="UP000016620">
    <property type="component" value="Unassembled WGS sequence"/>
</dbReference>
<dbReference type="Gene3D" id="1.10.443.10">
    <property type="entry name" value="Intergrase catalytic core"/>
    <property type="match status" value="1"/>
</dbReference>
<comment type="caution">
    <text evidence="8">The sequence shown here is derived from an EMBL/GenBank/DDBJ whole genome shotgun (WGS) entry which is preliminary data.</text>
</comment>